<dbReference type="Pfam" id="PF00008">
    <property type="entry name" value="EGF"/>
    <property type="match status" value="1"/>
</dbReference>
<feature type="transmembrane region" description="Helical" evidence="10">
    <location>
        <begin position="1741"/>
        <end position="1762"/>
    </location>
</feature>
<dbReference type="SUPFAM" id="SSF57196">
    <property type="entry name" value="EGF/Laminin"/>
    <property type="match status" value="1"/>
</dbReference>
<dbReference type="PANTHER" id="PTHR10877">
    <property type="entry name" value="POLYCYSTIN FAMILY MEMBER"/>
    <property type="match status" value="1"/>
</dbReference>
<dbReference type="InterPro" id="IPR000742">
    <property type="entry name" value="EGF"/>
</dbReference>
<feature type="transmembrane region" description="Helical" evidence="10">
    <location>
        <begin position="1871"/>
        <end position="1893"/>
    </location>
</feature>
<evidence type="ECO:0000256" key="10">
    <source>
        <dbReference type="SAM" id="Phobius"/>
    </source>
</evidence>
<dbReference type="Pfam" id="PF02010">
    <property type="entry name" value="REJ"/>
    <property type="match status" value="1"/>
</dbReference>
<keyword evidence="3 10" id="KW-0812">Transmembrane</keyword>
<evidence type="ECO:0000259" key="13">
    <source>
        <dbReference type="PROSITE" id="PS51111"/>
    </source>
</evidence>
<sequence length="2084" mass="234038">DPCASDPCLHGGTCIVKRGNQAVSPLYCKCAVNFTGEFCSVFMSGKLKIPCHSPDVDLLNILPNASSDLSIYRSRRFIIRSEVRLNCKLSHVTTFLWRVYQFGGENILLISRNSSSELQITPCSLPVGIFLVQLTVSMIGTPVFGVSLGYFQVVSSPLVAFIAGGSKVARGLNKTLIFDASLSYDPDEESRQYSGLSFTWLCGQESPLDVNNSDEAGCYYRANNKESVEHELRLNNSLIAENTSYFITVLVTKDERKAEYTQEVFIVPGDPPEVQIRCVENCDTKLNPSGRMALQGMCTGASCHRNLIFKWTVLKDSNNSSNSSQWTEVLETQELISTRVSSKSLVTRPGVLTPDTRFKFILTAQRPGGSCGYSEYHVTSNSPPVGGVCSVSPTSGATLTTEFTFVCMNWQDPDLELQYQFIYLTNNNLLSVAYEGVKSRLSTNLPAGERKNNFTIDFRVRVVDILGAYTEVRTPVQVLEPSVEQENLLDIVKNLTTGDESELNYLIQSGDVSRALQLTAAAISVIHFIANEKLMESEAYELAERRSAMKSDIIENISAIPAETIIRVQQVSNVIASASSVIDEVTVKAQRDATNALKKMTSVLKAESTAGESYDSLYDGAKSLVNGLGSMLRVAARGARVYDSKLQGNFQIKASFVDAYERLSRKSRRVTFRSITSPLSWTRRIERDAKDAQLQARIHVESILHCLKDIGSTILSRTLVGEEPKELSAQAMSLLVFREEPKLLAGTVLSNKGNSFQFTSLPFQLDNDTPFVDSRMVTADFIPFSWDLTGARVTTAVSSLELRNSSGHLLSATELNVTIKLQNLQVFKNTSQSHYIKANRTTFYKINVTQSGMALMLKIRPESNKTEFLVTVKYGERPLPSNSDLNVTIPDLSSCDGMPDGYLNCSRDPYMVFLTQEFVQKKGVGFYFVGLKAVSRVSAISRVRRCSKRSCVQYKEPPTKGASYSVPHYHEGDENYTIQVMPAACLFWNVEISQWTTEGCRVTERTTQDSIYCSCNHLSAFGGQLLVAPTPIDFDEVFIQLTSVPDSGYIAVIIAISCVFWLYLVLLIWARKNDKQDLMKVSESALLGVPSPLSYFVEIQVSTGIWRNSGTTANVFIILEGESGASRPFHLKHDACIPFARGSIISFILSIPDGTGPIRTVRVWHDNSGTNPSWFLNHIKVCDLSVKKQWNFMCFAWLAVDKGEGLIDRTLHCTSATDEGIDSSVYVQNKIAEEFSDSHVWLSVATRPPRYRFTRVQRLSCCLALMLTSMLASAMFYQHGADDDTQGSLRMGRFDVNLKGFIIGVQSLIVIFPTYVLTVELFAHTRSSDENKQMTLKANAGKKYFSFPHWFIFIPWLLCFLLSTCAAAFVLFYSLQWGADTSEQWLASVVISIFADIFVVEPIQIIVVAFILPHIFKEETDRSTWMPRSVDPEVDLKDIKVGGLGDDEAEEEEVEIPKPLSKKQQRRARKSRIREILTYSAFRKIGSYMLYLLILMIVCYGGRSKHGYLMTSSMRNTFGELDVISNHFNTWDWVRDVLVPGLFEDGKYFTLNSSSPYIGDGDAVLVGMPRLRQLRVKEGPCDIGIEELTTQFNSCVVSYTFSNEDKASFHETRWRLFSSSKNESLISPHRVCPSAWHYSSAQETSSLPLWGKLHLLNFYGEGGYLAELGYDKTTALKVISELNLFNWTDRFTSAIIFEFTVFNSQVNLFSVIWILTEFSPSGLVVSNHVIHTMHIYDIGGGYSAVTITCQMLLVAYIIYFVVTETRKMIAGIRIYFSQFLNWVELTQTFAVIGFLISHIMKETQLFATTAKLRENTFQFISFNKGILLQDLETLLVSLLMFLNTLKLLYLLKLNSHVRHLFYVMKVSTRELVQCSVVFAVFMFGCIHVGYILFGSELYSFSSPFIILQFLLVEGVVGGGFSYFYDCCTVVGPAYFTAIKVAVNLICINIFVCILVYNYGRIRELSRGKFDLGHFMFVKIKELLGCGGDRQGANEDISGHDLPSTEIEEDILPQAAEILARLDRINHLLNIHYADEFCEDLELFSMWFDLRMQAKKSKDLQENWVDAQESFEDVVEEDWVDAYQE</sequence>
<evidence type="ECO:0000256" key="9">
    <source>
        <dbReference type="PROSITE-ProRule" id="PRU00076"/>
    </source>
</evidence>
<evidence type="ECO:0000256" key="1">
    <source>
        <dbReference type="ARBA" id="ARBA00004141"/>
    </source>
</evidence>
<keyword evidence="5 10" id="KW-1133">Transmembrane helix</keyword>
<keyword evidence="9" id="KW-0245">EGF-like domain</keyword>
<feature type="transmembrane region" description="Helical" evidence="10">
    <location>
        <begin position="1385"/>
        <end position="1412"/>
    </location>
</feature>
<feature type="transmembrane region" description="Helical" evidence="10">
    <location>
        <begin position="1300"/>
        <end position="1323"/>
    </location>
</feature>
<dbReference type="PROSITE" id="PS50095">
    <property type="entry name" value="PLAT"/>
    <property type="match status" value="1"/>
</dbReference>
<dbReference type="SMART" id="SM00308">
    <property type="entry name" value="LH2"/>
    <property type="match status" value="1"/>
</dbReference>
<feature type="domain" description="PLAT" evidence="12">
    <location>
        <begin position="1095"/>
        <end position="1212"/>
    </location>
</feature>
<evidence type="ECO:0000259" key="11">
    <source>
        <dbReference type="PROSITE" id="PS50026"/>
    </source>
</evidence>
<dbReference type="InterPro" id="IPR046791">
    <property type="entry name" value="Polycystin_dom"/>
</dbReference>
<dbReference type="SUPFAM" id="SSF49723">
    <property type="entry name" value="Lipase/lipooxygenase domain (PLAT/LH2 domain)"/>
    <property type="match status" value="1"/>
</dbReference>
<evidence type="ECO:0000313" key="15">
    <source>
        <dbReference type="Proteomes" id="UP001159428"/>
    </source>
</evidence>
<dbReference type="InterPro" id="IPR051223">
    <property type="entry name" value="Polycystin"/>
</dbReference>
<dbReference type="PROSITE" id="PS50026">
    <property type="entry name" value="EGF_3"/>
    <property type="match status" value="1"/>
</dbReference>
<accession>A0AAU9VTC9</accession>
<dbReference type="SMART" id="SM00303">
    <property type="entry name" value="GPS"/>
    <property type="match status" value="1"/>
</dbReference>
<keyword evidence="15" id="KW-1185">Reference proteome</keyword>
<dbReference type="EMBL" id="CALNXJ010000002">
    <property type="protein sequence ID" value="CAH3033881.1"/>
    <property type="molecule type" value="Genomic_DNA"/>
</dbReference>
<feature type="transmembrane region" description="Helical" evidence="10">
    <location>
        <begin position="1048"/>
        <end position="1070"/>
    </location>
</feature>
<dbReference type="GO" id="GO:0050982">
    <property type="term" value="P:detection of mechanical stimulus"/>
    <property type="evidence" value="ECO:0007669"/>
    <property type="project" value="TreeGrafter"/>
</dbReference>
<dbReference type="InterPro" id="IPR002859">
    <property type="entry name" value="PKD/REJ-like"/>
</dbReference>
<evidence type="ECO:0008006" key="16">
    <source>
        <dbReference type="Google" id="ProtNLM"/>
    </source>
</evidence>
<dbReference type="Gene3D" id="2.10.25.10">
    <property type="entry name" value="Laminin"/>
    <property type="match status" value="1"/>
</dbReference>
<gene>
    <name evidence="14" type="ORF">PMEA_00010350</name>
</gene>
<feature type="domain" description="REJ" evidence="13">
    <location>
        <begin position="51"/>
        <end position="788"/>
    </location>
</feature>
<dbReference type="InterPro" id="IPR046338">
    <property type="entry name" value="GAIN_dom_sf"/>
</dbReference>
<dbReference type="CDD" id="cd00054">
    <property type="entry name" value="EGF_CA"/>
    <property type="match status" value="1"/>
</dbReference>
<comment type="caution">
    <text evidence="14">The sequence shown here is derived from an EMBL/GenBank/DDBJ whole genome shotgun (WGS) entry which is preliminary data.</text>
</comment>
<organism evidence="14 15">
    <name type="scientific">Pocillopora meandrina</name>
    <dbReference type="NCBI Taxonomy" id="46732"/>
    <lineage>
        <taxon>Eukaryota</taxon>
        <taxon>Metazoa</taxon>
        <taxon>Cnidaria</taxon>
        <taxon>Anthozoa</taxon>
        <taxon>Hexacorallia</taxon>
        <taxon>Scleractinia</taxon>
        <taxon>Astrocoeniina</taxon>
        <taxon>Pocilloporidae</taxon>
        <taxon>Pocillopora</taxon>
    </lineage>
</organism>
<evidence type="ECO:0000313" key="14">
    <source>
        <dbReference type="EMBL" id="CAH3033881.1"/>
    </source>
</evidence>
<feature type="transmembrane region" description="Helical" evidence="10">
    <location>
        <begin position="1833"/>
        <end position="1851"/>
    </location>
</feature>
<feature type="domain" description="EGF-like" evidence="11">
    <location>
        <begin position="1"/>
        <end position="40"/>
    </location>
</feature>
<keyword evidence="7" id="KW-0325">Glycoprotein</keyword>
<dbReference type="PANTHER" id="PTHR10877:SF150">
    <property type="entry name" value="REJ DOMAIN-CONTAINING PROTEIN"/>
    <property type="match status" value="1"/>
</dbReference>
<evidence type="ECO:0000256" key="3">
    <source>
        <dbReference type="ARBA" id="ARBA00022692"/>
    </source>
</evidence>
<protein>
    <recommendedName>
        <fullName evidence="16">Polycystic kidney disease protein 1-like 2</fullName>
    </recommendedName>
</protein>
<feature type="transmembrane region" description="Helical" evidence="10">
    <location>
        <begin position="1259"/>
        <end position="1280"/>
    </location>
</feature>
<dbReference type="InterPro" id="IPR003915">
    <property type="entry name" value="PKD_2"/>
</dbReference>
<evidence type="ECO:0000256" key="8">
    <source>
        <dbReference type="PIRSR" id="PIRSR603915-2"/>
    </source>
</evidence>
<evidence type="ECO:0000256" key="6">
    <source>
        <dbReference type="ARBA" id="ARBA00023136"/>
    </source>
</evidence>
<feature type="transmembrane region" description="Helical" evidence="10">
    <location>
        <begin position="1905"/>
        <end position="1924"/>
    </location>
</feature>
<dbReference type="Proteomes" id="UP001159428">
    <property type="component" value="Unassembled WGS sequence"/>
</dbReference>
<feature type="transmembrane region" description="Helical" evidence="10">
    <location>
        <begin position="1344"/>
        <end position="1373"/>
    </location>
</feature>
<keyword evidence="9" id="KW-1015">Disulfide bond</keyword>
<dbReference type="GO" id="GO:0005509">
    <property type="term" value="F:calcium ion binding"/>
    <property type="evidence" value="ECO:0007669"/>
    <property type="project" value="InterPro"/>
</dbReference>
<comment type="caution">
    <text evidence="9">Lacks conserved residue(s) required for the propagation of feature annotation.</text>
</comment>
<dbReference type="Pfam" id="PF01477">
    <property type="entry name" value="PLAT"/>
    <property type="match status" value="1"/>
</dbReference>
<dbReference type="PROSITE" id="PS51111">
    <property type="entry name" value="REJ"/>
    <property type="match status" value="1"/>
</dbReference>
<comment type="subcellular location">
    <subcellularLocation>
        <location evidence="1">Membrane</location>
        <topology evidence="1">Multi-pass membrane protein</topology>
    </subcellularLocation>
</comment>
<proteinExistence type="inferred from homology"/>
<name>A0AAU9VTC9_9CNID</name>
<comment type="similarity">
    <text evidence="2">Belongs to the polycystin family.</text>
</comment>
<feature type="non-terminal residue" evidence="14">
    <location>
        <position position="1"/>
    </location>
</feature>
<dbReference type="PROSITE" id="PS00022">
    <property type="entry name" value="EGF_1"/>
    <property type="match status" value="1"/>
</dbReference>
<dbReference type="Pfam" id="PF08016">
    <property type="entry name" value="PKD_channel"/>
    <property type="match status" value="1"/>
</dbReference>
<evidence type="ECO:0000256" key="2">
    <source>
        <dbReference type="ARBA" id="ARBA00007200"/>
    </source>
</evidence>
<dbReference type="GO" id="GO:0016020">
    <property type="term" value="C:membrane"/>
    <property type="evidence" value="ECO:0007669"/>
    <property type="project" value="UniProtKB-SubCell"/>
</dbReference>
<dbReference type="SMART" id="SM00181">
    <property type="entry name" value="EGF"/>
    <property type="match status" value="1"/>
</dbReference>
<keyword evidence="6 10" id="KW-0472">Membrane</keyword>
<dbReference type="Gene3D" id="2.60.220.50">
    <property type="match status" value="1"/>
</dbReference>
<keyword evidence="4" id="KW-0732">Signal</keyword>
<evidence type="ECO:0000259" key="12">
    <source>
        <dbReference type="PROSITE" id="PS50095"/>
    </source>
</evidence>
<feature type="transmembrane region" description="Helical" evidence="10">
    <location>
        <begin position="1476"/>
        <end position="1498"/>
    </location>
</feature>
<dbReference type="InterPro" id="IPR000203">
    <property type="entry name" value="GPS"/>
</dbReference>
<dbReference type="Gene3D" id="2.60.60.20">
    <property type="entry name" value="PLAT/LH2 domain"/>
    <property type="match status" value="1"/>
</dbReference>
<evidence type="ECO:0000256" key="7">
    <source>
        <dbReference type="ARBA" id="ARBA00023180"/>
    </source>
</evidence>
<feature type="disulfide bond" evidence="9">
    <location>
        <begin position="30"/>
        <end position="39"/>
    </location>
</feature>
<dbReference type="GO" id="GO:0005262">
    <property type="term" value="F:calcium channel activity"/>
    <property type="evidence" value="ECO:0007669"/>
    <property type="project" value="TreeGrafter"/>
</dbReference>
<dbReference type="InterPro" id="IPR013122">
    <property type="entry name" value="PKD1_2_channel"/>
</dbReference>
<dbReference type="Pfam" id="PF20519">
    <property type="entry name" value="Polycystin_dom"/>
    <property type="match status" value="1"/>
</dbReference>
<feature type="transmembrane region" description="Helical" evidence="10">
    <location>
        <begin position="1774"/>
        <end position="1796"/>
    </location>
</feature>
<feature type="disulfide bond" evidence="8">
    <location>
        <begin position="1581"/>
        <end position="1595"/>
    </location>
</feature>
<dbReference type="InterPro" id="IPR014010">
    <property type="entry name" value="REJ_dom"/>
</dbReference>
<dbReference type="PRINTS" id="PR01433">
    <property type="entry name" value="POLYCYSTIN2"/>
</dbReference>
<feature type="transmembrane region" description="Helical" evidence="10">
    <location>
        <begin position="1936"/>
        <end position="1958"/>
    </location>
</feature>
<reference evidence="14 15" key="1">
    <citation type="submission" date="2022-05" db="EMBL/GenBank/DDBJ databases">
        <authorList>
            <consortium name="Genoscope - CEA"/>
            <person name="William W."/>
        </authorList>
    </citation>
    <scope>NUCLEOTIDE SEQUENCE [LARGE SCALE GENOMIC DNA]</scope>
</reference>
<dbReference type="Pfam" id="PF01825">
    <property type="entry name" value="GPS"/>
    <property type="match status" value="1"/>
</dbReference>
<evidence type="ECO:0000256" key="5">
    <source>
        <dbReference type="ARBA" id="ARBA00022989"/>
    </source>
</evidence>
<evidence type="ECO:0000256" key="4">
    <source>
        <dbReference type="ARBA" id="ARBA00022729"/>
    </source>
</evidence>
<dbReference type="InterPro" id="IPR001024">
    <property type="entry name" value="PLAT/LH2_dom"/>
</dbReference>
<dbReference type="InterPro" id="IPR036392">
    <property type="entry name" value="PLAT/LH2_dom_sf"/>
</dbReference>